<gene>
    <name evidence="12" type="ORF">BQ2448_2367</name>
</gene>
<dbReference type="AlphaFoldDB" id="A0A238F876"/>
<evidence type="ECO:0000256" key="2">
    <source>
        <dbReference type="ARBA" id="ARBA00022679"/>
    </source>
</evidence>
<evidence type="ECO:0000313" key="12">
    <source>
        <dbReference type="EMBL" id="SCV69347.1"/>
    </source>
</evidence>
<dbReference type="InterPro" id="IPR041373">
    <property type="entry name" value="RT_RNaseH"/>
</dbReference>
<feature type="region of interest" description="Disordered" evidence="9">
    <location>
        <begin position="450"/>
        <end position="469"/>
    </location>
</feature>
<dbReference type="Gene3D" id="3.10.10.10">
    <property type="entry name" value="HIV Type 1 Reverse Transcriptase, subunit A, domain 1"/>
    <property type="match status" value="1"/>
</dbReference>
<dbReference type="InterPro" id="IPR021109">
    <property type="entry name" value="Peptidase_aspartic_dom_sf"/>
</dbReference>
<evidence type="ECO:0000256" key="1">
    <source>
        <dbReference type="ARBA" id="ARBA00012493"/>
    </source>
</evidence>
<dbReference type="EC" id="2.7.7.49" evidence="1"/>
<accession>A0A238F876</accession>
<dbReference type="Gene3D" id="3.30.70.270">
    <property type="match status" value="2"/>
</dbReference>
<dbReference type="STRING" id="269621.A0A238F876"/>
<sequence length="637" mass="72008">MDLGNVALASAETEDADEEEGAAPYTPQVTVEVTVADREGYRAVVDTGASHTFIHPSVVQSLGLQILRYKYARNFKLGTKGSRAKVNAFCYAKFSCARVTKTQRFELANIEEDLLVGRDFLRTHKVVVELEPDSVFAREIQGVLVADDAPLSLPPVREVEHTIPLINNERKYSKKVNYEFPDHMREAFQRSYDAYIRAGIWETGSAEYADPMIPKLKSNGEHRPIVDLCLRNESTIQLQMPVSDQDEIVNAVAAANFCTKIDLQGAFQQIRIKDEDLKKTAFSTLNGILYSRVAQRGDRNSTVTLHRLVSYAFAGLINRKINHYADDLWPISDTWAEHKRDVRETLERSHVHGIRIPISKFKFATDIRDSLGRRIRPGEMSMQPEKTAGIRATPVPQNKKELQRCLRAVEYNHRFIPRLAELAAPLNELTAAVDDNAKLTCIRSNELAPIGTRPVHPSSSPAEGETAPENESKGKYLFLQIDAPVTGVGCVLTIGTNWWTTIPVGYHSRKFSPAQFNYNTQDQELQGMYERIKLFESKLRRRPFIVLTAKKALAQFTTLPTLSRRQTRMYLYFSEFAYTIEHIKGEHNVMPDMLSRAPCDAPTHADPESETDETAPQTIAAMELNETNLKERPSRTR</sequence>
<dbReference type="GO" id="GO:0003964">
    <property type="term" value="F:RNA-directed DNA polymerase activity"/>
    <property type="evidence" value="ECO:0007669"/>
    <property type="project" value="UniProtKB-KW"/>
</dbReference>
<evidence type="ECO:0000259" key="10">
    <source>
        <dbReference type="Pfam" id="PF00078"/>
    </source>
</evidence>
<keyword evidence="7" id="KW-0378">Hydrolase</keyword>
<dbReference type="InterPro" id="IPR043502">
    <property type="entry name" value="DNA/RNA_pol_sf"/>
</dbReference>
<dbReference type="CDD" id="cd00303">
    <property type="entry name" value="retropepsin_like"/>
    <property type="match status" value="1"/>
</dbReference>
<name>A0A238F876_9BASI</name>
<organism evidence="12 13">
    <name type="scientific">Microbotryum intermedium</name>
    <dbReference type="NCBI Taxonomy" id="269621"/>
    <lineage>
        <taxon>Eukaryota</taxon>
        <taxon>Fungi</taxon>
        <taxon>Dikarya</taxon>
        <taxon>Basidiomycota</taxon>
        <taxon>Pucciniomycotina</taxon>
        <taxon>Microbotryomycetes</taxon>
        <taxon>Microbotryales</taxon>
        <taxon>Microbotryaceae</taxon>
        <taxon>Microbotryum</taxon>
    </lineage>
</organism>
<evidence type="ECO:0000313" key="13">
    <source>
        <dbReference type="Proteomes" id="UP000198372"/>
    </source>
</evidence>
<keyword evidence="2" id="KW-0808">Transferase</keyword>
<dbReference type="CDD" id="cd01647">
    <property type="entry name" value="RT_LTR"/>
    <property type="match status" value="1"/>
</dbReference>
<dbReference type="PANTHER" id="PTHR37984">
    <property type="entry name" value="PROTEIN CBG26694"/>
    <property type="match status" value="1"/>
</dbReference>
<dbReference type="Pfam" id="PF13650">
    <property type="entry name" value="Asp_protease_2"/>
    <property type="match status" value="1"/>
</dbReference>
<reference evidence="13" key="1">
    <citation type="submission" date="2016-09" db="EMBL/GenBank/DDBJ databases">
        <authorList>
            <person name="Jeantristanb JTB J.-T."/>
            <person name="Ricardo R."/>
        </authorList>
    </citation>
    <scope>NUCLEOTIDE SEQUENCE [LARGE SCALE GENOMIC DNA]</scope>
</reference>
<dbReference type="Pfam" id="PF00078">
    <property type="entry name" value="RVT_1"/>
    <property type="match status" value="1"/>
</dbReference>
<dbReference type="Pfam" id="PF17917">
    <property type="entry name" value="RT_RNaseH"/>
    <property type="match status" value="1"/>
</dbReference>
<evidence type="ECO:0000256" key="3">
    <source>
        <dbReference type="ARBA" id="ARBA00022695"/>
    </source>
</evidence>
<dbReference type="InterPro" id="IPR001969">
    <property type="entry name" value="Aspartic_peptidase_AS"/>
</dbReference>
<dbReference type="PROSITE" id="PS00141">
    <property type="entry name" value="ASP_PROTEASE"/>
    <property type="match status" value="1"/>
</dbReference>
<evidence type="ECO:0000256" key="7">
    <source>
        <dbReference type="ARBA" id="ARBA00022801"/>
    </source>
</evidence>
<dbReference type="Proteomes" id="UP000198372">
    <property type="component" value="Unassembled WGS sequence"/>
</dbReference>
<feature type="domain" description="Reverse transcriptase" evidence="10">
    <location>
        <begin position="220"/>
        <end position="372"/>
    </location>
</feature>
<dbReference type="PANTHER" id="PTHR37984:SF5">
    <property type="entry name" value="PROTEIN NYNRIN-LIKE"/>
    <property type="match status" value="1"/>
</dbReference>
<dbReference type="OrthoDB" id="1750432at2759"/>
<keyword evidence="5" id="KW-0645">Protease</keyword>
<keyword evidence="3" id="KW-0548">Nucleotidyltransferase</keyword>
<evidence type="ECO:0000259" key="11">
    <source>
        <dbReference type="Pfam" id="PF17917"/>
    </source>
</evidence>
<evidence type="ECO:0000256" key="4">
    <source>
        <dbReference type="ARBA" id="ARBA00022722"/>
    </source>
</evidence>
<evidence type="ECO:0000256" key="8">
    <source>
        <dbReference type="ARBA" id="ARBA00022918"/>
    </source>
</evidence>
<dbReference type="CDD" id="cd09274">
    <property type="entry name" value="RNase_HI_RT_Ty3"/>
    <property type="match status" value="1"/>
</dbReference>
<dbReference type="EMBL" id="FMSP01000004">
    <property type="protein sequence ID" value="SCV69347.1"/>
    <property type="molecule type" value="Genomic_DNA"/>
</dbReference>
<keyword evidence="6" id="KW-0255">Endonuclease</keyword>
<dbReference type="GO" id="GO:0004519">
    <property type="term" value="F:endonuclease activity"/>
    <property type="evidence" value="ECO:0007669"/>
    <property type="project" value="UniProtKB-KW"/>
</dbReference>
<keyword evidence="5" id="KW-0064">Aspartyl protease</keyword>
<dbReference type="SUPFAM" id="SSF50630">
    <property type="entry name" value="Acid proteases"/>
    <property type="match status" value="1"/>
</dbReference>
<dbReference type="InterPro" id="IPR000477">
    <property type="entry name" value="RT_dom"/>
</dbReference>
<keyword evidence="13" id="KW-1185">Reference proteome</keyword>
<keyword evidence="8" id="KW-0695">RNA-directed DNA polymerase</keyword>
<evidence type="ECO:0000256" key="5">
    <source>
        <dbReference type="ARBA" id="ARBA00022750"/>
    </source>
</evidence>
<dbReference type="SUPFAM" id="SSF56672">
    <property type="entry name" value="DNA/RNA polymerases"/>
    <property type="match status" value="1"/>
</dbReference>
<dbReference type="InterPro" id="IPR050951">
    <property type="entry name" value="Retrovirus_Pol_polyprotein"/>
</dbReference>
<protein>
    <recommendedName>
        <fullName evidence="1">RNA-directed DNA polymerase</fullName>
        <ecNumber evidence="1">2.7.7.49</ecNumber>
    </recommendedName>
</protein>
<evidence type="ECO:0000256" key="6">
    <source>
        <dbReference type="ARBA" id="ARBA00022759"/>
    </source>
</evidence>
<evidence type="ECO:0000256" key="9">
    <source>
        <dbReference type="SAM" id="MobiDB-lite"/>
    </source>
</evidence>
<feature type="region of interest" description="Disordered" evidence="9">
    <location>
        <begin position="597"/>
        <end position="617"/>
    </location>
</feature>
<dbReference type="GO" id="GO:0004190">
    <property type="term" value="F:aspartic-type endopeptidase activity"/>
    <property type="evidence" value="ECO:0007669"/>
    <property type="project" value="UniProtKB-KW"/>
</dbReference>
<dbReference type="Gene3D" id="2.40.70.10">
    <property type="entry name" value="Acid Proteases"/>
    <property type="match status" value="1"/>
</dbReference>
<dbReference type="InterPro" id="IPR043128">
    <property type="entry name" value="Rev_trsase/Diguanyl_cyclase"/>
</dbReference>
<feature type="domain" description="Reverse transcriptase RNase H-like" evidence="11">
    <location>
        <begin position="475"/>
        <end position="576"/>
    </location>
</feature>
<proteinExistence type="predicted"/>
<dbReference type="GO" id="GO:0006508">
    <property type="term" value="P:proteolysis"/>
    <property type="evidence" value="ECO:0007669"/>
    <property type="project" value="InterPro"/>
</dbReference>
<keyword evidence="4" id="KW-0540">Nuclease</keyword>